<dbReference type="InterPro" id="IPR051266">
    <property type="entry name" value="CLCR"/>
</dbReference>
<dbReference type="SUPFAM" id="SSF53300">
    <property type="entry name" value="vWA-like"/>
    <property type="match status" value="1"/>
</dbReference>
<dbReference type="KEGG" id="aplc:110973798"/>
<dbReference type="OMA" id="SHNREAP"/>
<dbReference type="InterPro" id="IPR036465">
    <property type="entry name" value="vWFA_dom_sf"/>
</dbReference>
<evidence type="ECO:0000256" key="2">
    <source>
        <dbReference type="SAM" id="Phobius"/>
    </source>
</evidence>
<dbReference type="Proteomes" id="UP000694845">
    <property type="component" value="Unplaced"/>
</dbReference>
<dbReference type="GeneID" id="110973798"/>
<name>A0A8B7XIH3_ACAPL</name>
<feature type="signal peptide" evidence="3">
    <location>
        <begin position="1"/>
        <end position="31"/>
    </location>
</feature>
<evidence type="ECO:0000259" key="4">
    <source>
        <dbReference type="PROSITE" id="PS50234"/>
    </source>
</evidence>
<evidence type="ECO:0000256" key="3">
    <source>
        <dbReference type="SAM" id="SignalP"/>
    </source>
</evidence>
<dbReference type="OrthoDB" id="10021899at2759"/>
<keyword evidence="5" id="KW-1185">Reference proteome</keyword>
<proteinExistence type="predicted"/>
<sequence>MRQPREAMRAEGTWRAFVLLVLACCATTHQASSLGGSSAIAIQHNGYTNVAVFIDPGVRPNDHLLNEIREMFRDASGEMYRATDRRLYFRNVTIFVPQTWPASPDYLTHVDARPEDPDVIVGPSDGNPPPLPYTRRNRGCGQEGLSIIFRDTFLLDHNTTIAYASLGKVLVYEWGQYRWGLFDEVSDDEENQFYYSSSTQQFEGIRCSLNITGTPMVVESDGVSYRPCYGNVVDGYEDSCLFIPSEAQQNATGSVMYGRGRFHNIVDFCDSDTGKLTSLHNRDAPNRQNYLCDRQSNWEVMRGHDDLKDGNNPPRELSEDDLKPTFQIVQRGPTRLVVALETSRDMQGETFQRMISATAAFIWTLPAGVSLGLVEYNDNAHALSDMVSIYTDDDRRTLLDALPKSTSGYASVGGALHKAVELIQSGDSNRAGDRILLLNGYQGTIFPSIDFVMGNILQARVIVDTVAMTQNADPKLSEVSQLTGGKFYSALSDSGAATTLTDALTKSVDRSDINNSEKQLQIWSMSFTIPVGESRTALTYIDATIGKNTKFTFSWAERAIPNITLSSPAGDVLTPSYLGFTVNATFRLAVYSLIGIAAEGPWSINIENIDPSLLITAEASLTSSPRDADVPPISVTSSISDFSKDFEKEEAPLTIYSEVRQGYGNVVNATVTALVSIPNPANPVEIQLFDTGIGADITRNDGIYSAYFTKYSGDGFYGVEVRVENNGHDAIVTDLPFSSDGGLRRQARSVQSSVPIFKRVVSTGSCRVVKAPAPDTDPFPPGKVTDLRVVASSYTDRTVRLAWTATGDDFDSGRADSYELMRGVNAESILTGSGTEIIPQSDILQGDLSDPHVSGSPEEFTVTVPVSTDIAPFAFAVVARDDANRTSPLSNIVLVALRRYIPAAPGPTTTVVPRLTTTSVATGIASPAFTESTDQVGTGTMPSNPSVTTGVDSSISMTNTTHSETGTTLSESTSVGASIPVNGTNEPILTRNQIIIICVCGGTGFLTFVILLSVSVSKFNTGSRTPVVTPESGQSIIEPLSKEMQKYDDSDVEIVDLGTQGKYTADTEV</sequence>
<dbReference type="InterPro" id="IPR013783">
    <property type="entry name" value="Ig-like_fold"/>
</dbReference>
<dbReference type="RefSeq" id="XP_022080598.1">
    <property type="nucleotide sequence ID" value="XM_022224906.1"/>
</dbReference>
<dbReference type="SMART" id="SM00327">
    <property type="entry name" value="VWA"/>
    <property type="match status" value="1"/>
</dbReference>
<dbReference type="InterPro" id="IPR002035">
    <property type="entry name" value="VWF_A"/>
</dbReference>
<feature type="domain" description="VWFA" evidence="4">
    <location>
        <begin position="335"/>
        <end position="508"/>
    </location>
</feature>
<evidence type="ECO:0000256" key="1">
    <source>
        <dbReference type="SAM" id="MobiDB-lite"/>
    </source>
</evidence>
<dbReference type="CDD" id="cd00198">
    <property type="entry name" value="vWFA"/>
    <property type="match status" value="1"/>
</dbReference>
<dbReference type="Pfam" id="PF08434">
    <property type="entry name" value="CLCA"/>
    <property type="match status" value="1"/>
</dbReference>
<dbReference type="PROSITE" id="PS50234">
    <property type="entry name" value="VWFA"/>
    <property type="match status" value="1"/>
</dbReference>
<keyword evidence="2" id="KW-0472">Membrane</keyword>
<dbReference type="InterPro" id="IPR013642">
    <property type="entry name" value="CLCA_N"/>
</dbReference>
<reference evidence="6" key="1">
    <citation type="submission" date="2025-08" db="UniProtKB">
        <authorList>
            <consortium name="RefSeq"/>
        </authorList>
    </citation>
    <scope>IDENTIFICATION</scope>
</reference>
<evidence type="ECO:0000313" key="5">
    <source>
        <dbReference type="Proteomes" id="UP000694845"/>
    </source>
</evidence>
<feature type="transmembrane region" description="Helical" evidence="2">
    <location>
        <begin position="994"/>
        <end position="1014"/>
    </location>
</feature>
<feature type="chain" id="PRO_5034204517" evidence="3">
    <location>
        <begin position="32"/>
        <end position="1069"/>
    </location>
</feature>
<evidence type="ECO:0000313" key="6">
    <source>
        <dbReference type="RefSeq" id="XP_022080598.1"/>
    </source>
</evidence>
<dbReference type="PANTHER" id="PTHR10579">
    <property type="entry name" value="CALCIUM-ACTIVATED CHLORIDE CHANNEL REGULATOR"/>
    <property type="match status" value="1"/>
</dbReference>
<dbReference type="PANTHER" id="PTHR10579:SF177">
    <property type="entry name" value="CALCIUM-ACTIVATED CHLORIDE CHANNEL REGULATOR 4-LIKE PROTEIN"/>
    <property type="match status" value="1"/>
</dbReference>
<gene>
    <name evidence="6" type="primary">LOC110973798</name>
</gene>
<dbReference type="Gene3D" id="3.40.50.410">
    <property type="entry name" value="von Willebrand factor, type A domain"/>
    <property type="match status" value="1"/>
</dbReference>
<feature type="region of interest" description="Disordered" evidence="1">
    <location>
        <begin position="931"/>
        <end position="952"/>
    </location>
</feature>
<dbReference type="AlphaFoldDB" id="A0A8B7XIH3"/>
<keyword evidence="2" id="KW-1133">Transmembrane helix</keyword>
<dbReference type="Pfam" id="PF00092">
    <property type="entry name" value="VWA"/>
    <property type="match status" value="1"/>
</dbReference>
<keyword evidence="3" id="KW-0732">Signal</keyword>
<accession>A0A8B7XIH3</accession>
<protein>
    <submittedName>
        <fullName evidence="6">Calcium-activated chloride channel regulator 1-like</fullName>
    </submittedName>
</protein>
<keyword evidence="2" id="KW-0812">Transmembrane</keyword>
<organism evidence="5 6">
    <name type="scientific">Acanthaster planci</name>
    <name type="common">Crown-of-thorns starfish</name>
    <dbReference type="NCBI Taxonomy" id="133434"/>
    <lineage>
        <taxon>Eukaryota</taxon>
        <taxon>Metazoa</taxon>
        <taxon>Echinodermata</taxon>
        <taxon>Eleutherozoa</taxon>
        <taxon>Asterozoa</taxon>
        <taxon>Asteroidea</taxon>
        <taxon>Valvatacea</taxon>
        <taxon>Valvatida</taxon>
        <taxon>Acanthasteridae</taxon>
        <taxon>Acanthaster</taxon>
    </lineage>
</organism>
<dbReference type="Gene3D" id="2.60.40.10">
    <property type="entry name" value="Immunoglobulins"/>
    <property type="match status" value="1"/>
</dbReference>